<keyword evidence="1" id="KW-0479">Metal-binding</keyword>
<comment type="caution">
    <text evidence="6">The sequence shown here is derived from an EMBL/GenBank/DDBJ whole genome shotgun (WGS) entry which is preliminary data.</text>
</comment>
<dbReference type="PROSITE" id="PS50865">
    <property type="entry name" value="ZF_MYND_2"/>
    <property type="match status" value="1"/>
</dbReference>
<gene>
    <name evidence="6" type="ORF">FB45DRAFT_1007355</name>
</gene>
<protein>
    <recommendedName>
        <fullName evidence="5">MYND-type domain-containing protein</fullName>
    </recommendedName>
</protein>
<sequence length="694" mass="76953">MPIKKPHPPGDRELTQLRSVVSRAGTVSGLIREVSRVLDLPDCQTSRGLKQCHESFVDISSALEALYASTRGNADDETIAHERLAMIVIAIYGRMAEDAILRQRILSETDFLEKVMEMISSPSLGEMVLSILSDLSHFPDMESLCKISRFTTTILSCAESHLEQVNYAEKAVCVVSHIITAAFAAGEPDPIIKASIPRFLQFALQVAGLPASGRTSFNHLVMFCYQLSDQPSAFFSTPDAVDFLVACTRAKDIYIRITAQRALIALCADFEPEIGRPHVPLPPRPLSARVEDALEKFYGNSPRSSFTGTEAEFAELESLTEAFRTNARPRADIGQALARMTLGNEMLIRTWRRWPGKEFFAEMLPACEAAVRKSKQPGADVDADILYLVHLLSISEQQAAYAFARPALERHPSVAFFYYVMAACGRLGFQSVLFANKGRECPSLTDFLRQRLLFFSALSTLNVVPAMVQGTADEVRLQDVHLLLETAAKNADAWIDIAPPDDPHRPPMAAVGIHIDFILRGHAMTEVDFEAAEDKLTFSCDLIRSTEVGWRNPERECIVLEKIFDRMPNAWKKWGPTVLRRPSDVYPTRSRDDPINGSTSTADPQAELVSWLAKLDTNSTPGTPDSLEVALEIRGINPGARRYGKANMACCASCNTASAVLKQCAGCQKARYCDDVCQKRHWKVHREACKANRL</sequence>
<dbReference type="EMBL" id="JARKIF010000019">
    <property type="protein sequence ID" value="KAJ7618581.1"/>
    <property type="molecule type" value="Genomic_DNA"/>
</dbReference>
<evidence type="ECO:0000256" key="3">
    <source>
        <dbReference type="ARBA" id="ARBA00022833"/>
    </source>
</evidence>
<evidence type="ECO:0000256" key="4">
    <source>
        <dbReference type="PROSITE-ProRule" id="PRU00134"/>
    </source>
</evidence>
<evidence type="ECO:0000313" key="6">
    <source>
        <dbReference type="EMBL" id="KAJ7618581.1"/>
    </source>
</evidence>
<feature type="domain" description="MYND-type" evidence="5">
    <location>
        <begin position="651"/>
        <end position="689"/>
    </location>
</feature>
<accession>A0AAD7BEJ3</accession>
<name>A0AAD7BEJ3_9AGAR</name>
<dbReference type="GO" id="GO:0008270">
    <property type="term" value="F:zinc ion binding"/>
    <property type="evidence" value="ECO:0007669"/>
    <property type="project" value="UniProtKB-KW"/>
</dbReference>
<organism evidence="6 7">
    <name type="scientific">Roridomyces roridus</name>
    <dbReference type="NCBI Taxonomy" id="1738132"/>
    <lineage>
        <taxon>Eukaryota</taxon>
        <taxon>Fungi</taxon>
        <taxon>Dikarya</taxon>
        <taxon>Basidiomycota</taxon>
        <taxon>Agaricomycotina</taxon>
        <taxon>Agaricomycetes</taxon>
        <taxon>Agaricomycetidae</taxon>
        <taxon>Agaricales</taxon>
        <taxon>Marasmiineae</taxon>
        <taxon>Mycenaceae</taxon>
        <taxon>Roridomyces</taxon>
    </lineage>
</organism>
<dbReference type="InterPro" id="IPR002893">
    <property type="entry name" value="Znf_MYND"/>
</dbReference>
<keyword evidence="7" id="KW-1185">Reference proteome</keyword>
<keyword evidence="2 4" id="KW-0863">Zinc-finger</keyword>
<evidence type="ECO:0000256" key="2">
    <source>
        <dbReference type="ARBA" id="ARBA00022771"/>
    </source>
</evidence>
<keyword evidence="3" id="KW-0862">Zinc</keyword>
<proteinExistence type="predicted"/>
<dbReference type="Proteomes" id="UP001221142">
    <property type="component" value="Unassembled WGS sequence"/>
</dbReference>
<evidence type="ECO:0000259" key="5">
    <source>
        <dbReference type="PROSITE" id="PS50865"/>
    </source>
</evidence>
<dbReference type="Gene3D" id="6.10.140.2220">
    <property type="match status" value="1"/>
</dbReference>
<evidence type="ECO:0000313" key="7">
    <source>
        <dbReference type="Proteomes" id="UP001221142"/>
    </source>
</evidence>
<dbReference type="SUPFAM" id="SSF144232">
    <property type="entry name" value="HIT/MYND zinc finger-like"/>
    <property type="match status" value="1"/>
</dbReference>
<feature type="non-terminal residue" evidence="6">
    <location>
        <position position="694"/>
    </location>
</feature>
<dbReference type="AlphaFoldDB" id="A0AAD7BEJ3"/>
<reference evidence="6" key="1">
    <citation type="submission" date="2023-03" db="EMBL/GenBank/DDBJ databases">
        <title>Massive genome expansion in bonnet fungi (Mycena s.s.) driven by repeated elements and novel gene families across ecological guilds.</title>
        <authorList>
            <consortium name="Lawrence Berkeley National Laboratory"/>
            <person name="Harder C.B."/>
            <person name="Miyauchi S."/>
            <person name="Viragh M."/>
            <person name="Kuo A."/>
            <person name="Thoen E."/>
            <person name="Andreopoulos B."/>
            <person name="Lu D."/>
            <person name="Skrede I."/>
            <person name="Drula E."/>
            <person name="Henrissat B."/>
            <person name="Morin E."/>
            <person name="Kohler A."/>
            <person name="Barry K."/>
            <person name="LaButti K."/>
            <person name="Morin E."/>
            <person name="Salamov A."/>
            <person name="Lipzen A."/>
            <person name="Mereny Z."/>
            <person name="Hegedus B."/>
            <person name="Baldrian P."/>
            <person name="Stursova M."/>
            <person name="Weitz H."/>
            <person name="Taylor A."/>
            <person name="Grigoriev I.V."/>
            <person name="Nagy L.G."/>
            <person name="Martin F."/>
            <person name="Kauserud H."/>
        </authorList>
    </citation>
    <scope>NUCLEOTIDE SEQUENCE</scope>
    <source>
        <strain evidence="6">9284</strain>
    </source>
</reference>
<evidence type="ECO:0000256" key="1">
    <source>
        <dbReference type="ARBA" id="ARBA00022723"/>
    </source>
</evidence>
<dbReference type="Pfam" id="PF01753">
    <property type="entry name" value="zf-MYND"/>
    <property type="match status" value="1"/>
</dbReference>